<evidence type="ECO:0000313" key="3">
    <source>
        <dbReference type="EMBL" id="KAK8096535.1"/>
    </source>
</evidence>
<dbReference type="Gene3D" id="3.40.30.10">
    <property type="entry name" value="Glutaredoxin"/>
    <property type="match status" value="1"/>
</dbReference>
<evidence type="ECO:0000259" key="2">
    <source>
        <dbReference type="Pfam" id="PF06110"/>
    </source>
</evidence>
<reference evidence="3 4" key="1">
    <citation type="submission" date="2023-01" db="EMBL/GenBank/DDBJ databases">
        <title>Analysis of 21 Apiospora genomes using comparative genomics revels a genus with tremendous synthesis potential of carbohydrate active enzymes and secondary metabolites.</title>
        <authorList>
            <person name="Sorensen T."/>
        </authorList>
    </citation>
    <scope>NUCLEOTIDE SEQUENCE [LARGE SCALE GENOMIC DNA]</scope>
    <source>
        <strain evidence="3 4">CBS 117206</strain>
    </source>
</reference>
<dbReference type="SUPFAM" id="SSF52833">
    <property type="entry name" value="Thioredoxin-like"/>
    <property type="match status" value="1"/>
</dbReference>
<name>A0AAW0Q719_9PEZI</name>
<accession>A0AAW0Q719</accession>
<protein>
    <recommendedName>
        <fullName evidence="2">Thioredoxin domain-containing protein</fullName>
    </recommendedName>
</protein>
<dbReference type="Proteomes" id="UP001392437">
    <property type="component" value="Unassembled WGS sequence"/>
</dbReference>
<dbReference type="Pfam" id="PF06110">
    <property type="entry name" value="TXD17-like_Trx"/>
    <property type="match status" value="1"/>
</dbReference>
<dbReference type="InterPro" id="IPR036249">
    <property type="entry name" value="Thioredoxin-like_sf"/>
</dbReference>
<feature type="domain" description="Thioredoxin" evidence="2">
    <location>
        <begin position="21"/>
        <end position="107"/>
    </location>
</feature>
<dbReference type="AlphaFoldDB" id="A0AAW0Q719"/>
<dbReference type="PANTHER" id="PTHR12452:SF0">
    <property type="entry name" value="THIOREDOXIN DOMAIN-CONTAINING PROTEIN 17"/>
    <property type="match status" value="1"/>
</dbReference>
<dbReference type="InterPro" id="IPR010357">
    <property type="entry name" value="TXNDC17_dom"/>
</dbReference>
<dbReference type="GO" id="GO:0005829">
    <property type="term" value="C:cytosol"/>
    <property type="evidence" value="ECO:0007669"/>
    <property type="project" value="TreeGrafter"/>
</dbReference>
<dbReference type="InterPro" id="IPR045108">
    <property type="entry name" value="TXNDC17-like"/>
</dbReference>
<dbReference type="PANTHER" id="PTHR12452">
    <property type="entry name" value="42-9-9 PROTEIN-RELATED"/>
    <property type="match status" value="1"/>
</dbReference>
<evidence type="ECO:0000313" key="4">
    <source>
        <dbReference type="Proteomes" id="UP001392437"/>
    </source>
</evidence>
<proteinExistence type="inferred from homology"/>
<evidence type="ECO:0000256" key="1">
    <source>
        <dbReference type="ARBA" id="ARBA00008987"/>
    </source>
</evidence>
<organism evidence="3 4">
    <name type="scientific">Apiospora kogelbergensis</name>
    <dbReference type="NCBI Taxonomy" id="1337665"/>
    <lineage>
        <taxon>Eukaryota</taxon>
        <taxon>Fungi</taxon>
        <taxon>Dikarya</taxon>
        <taxon>Ascomycota</taxon>
        <taxon>Pezizomycotina</taxon>
        <taxon>Sordariomycetes</taxon>
        <taxon>Xylariomycetidae</taxon>
        <taxon>Amphisphaeriales</taxon>
        <taxon>Apiosporaceae</taxon>
        <taxon>Apiospora</taxon>
    </lineage>
</organism>
<gene>
    <name evidence="3" type="ORF">PG999_012479</name>
</gene>
<sequence length="126" mass="14088">MPIQRKFDLPASPDALSFSSPKPVFLLFIASKDPATGESWCPDVRASLPHIEAAFAADDAPTVSFVEVGQKPEWRERDNVFRTKWDVNNVPTLARFERVGDKVTEKGRMTEDGIMDPATLKAFMAY</sequence>
<comment type="caution">
    <text evidence="3">The sequence shown here is derived from an EMBL/GenBank/DDBJ whole genome shotgun (WGS) entry which is preliminary data.</text>
</comment>
<comment type="similarity">
    <text evidence="1">Belongs to the thioredoxin family.</text>
</comment>
<keyword evidence="4" id="KW-1185">Reference proteome</keyword>
<dbReference type="GO" id="GO:0047134">
    <property type="term" value="F:protein-disulfide reductase [NAD(P)H] activity"/>
    <property type="evidence" value="ECO:0007669"/>
    <property type="project" value="InterPro"/>
</dbReference>
<dbReference type="EMBL" id="JAQQWP010000010">
    <property type="protein sequence ID" value="KAK8096535.1"/>
    <property type="molecule type" value="Genomic_DNA"/>
</dbReference>